<dbReference type="EMBL" id="CP002808">
    <property type="protein sequence ID" value="AEG73147.1"/>
    <property type="molecule type" value="Genomic_DNA"/>
</dbReference>
<protein>
    <submittedName>
        <fullName evidence="3">Uncharacterized protein</fullName>
    </submittedName>
</protein>
<name>F6FIU9_MYCHI</name>
<evidence type="ECO:0000313" key="4">
    <source>
        <dbReference type="Proteomes" id="UP000007952"/>
    </source>
</evidence>
<keyword evidence="1" id="KW-0175">Coiled coil</keyword>
<dbReference type="BioCyc" id="MHAE859194:G1GR7-886-MONOMER"/>
<proteinExistence type="predicted"/>
<dbReference type="Proteomes" id="UP000007952">
    <property type="component" value="Chromosome"/>
</dbReference>
<feature type="compositionally biased region" description="Polar residues" evidence="2">
    <location>
        <begin position="75"/>
        <end position="84"/>
    </location>
</feature>
<dbReference type="STRING" id="859194.MHF_0889"/>
<accession>F6FIU9</accession>
<feature type="coiled-coil region" evidence="1">
    <location>
        <begin position="157"/>
        <end position="184"/>
    </location>
</feature>
<gene>
    <name evidence="3" type="ordered locus">MHF_0889</name>
</gene>
<dbReference type="AlphaFoldDB" id="F6FIU9"/>
<sequence length="217" mass="24074">MSKLTLPLLGVGGAGIASAGGYMIFSEKGDTHTKKPETFRSKYAPAILGVEDKLWDSKFTSFKQSGNPKHPTLASAKSKSSPTEDSGAKDLYKRGCQEIYDSVWEGSSYFDDFKSYCAKTVKEGIGNSKTWISEEATTKGKWDTKLTSLKTHNQTQNKVLDKKLEDLKIQISSLTEDKLEEKHRKLLKEWCSSSQGEIFMGNGDPIVTHSTLYCVEP</sequence>
<reference evidence="3 4" key="1">
    <citation type="journal article" date="2011" name="J. Bacteriol.">
        <title>Complete genome sequences of two hemotropic Mycoplasmas, Mycoplasma haemofelis strain Ohio2 and Mycoplasma suis strain Illinois.</title>
        <authorList>
            <person name="Messick J.B."/>
            <person name="Santos A.P."/>
            <person name="Guimaraes A.M."/>
        </authorList>
    </citation>
    <scope>NUCLEOTIDE SEQUENCE [LARGE SCALE GENOMIC DNA]</scope>
    <source>
        <strain evidence="3 4">Ohio2</strain>
    </source>
</reference>
<evidence type="ECO:0000256" key="2">
    <source>
        <dbReference type="SAM" id="MobiDB-lite"/>
    </source>
</evidence>
<evidence type="ECO:0000256" key="1">
    <source>
        <dbReference type="SAM" id="Coils"/>
    </source>
</evidence>
<feature type="region of interest" description="Disordered" evidence="2">
    <location>
        <begin position="62"/>
        <end position="89"/>
    </location>
</feature>
<reference key="2">
    <citation type="submission" date="2011-05" db="EMBL/GenBank/DDBJ databases">
        <title>The Genome of Mycoplasma haemofelis Strain Ohio2, a pathogenic hemoplasma of the cat.</title>
        <authorList>
            <person name="Santos A.P."/>
            <person name="Guimaraes A.M.S."/>
            <person name="SanMiguel P.J."/>
            <person name="Martin S.W."/>
            <person name="Messick J.B."/>
        </authorList>
    </citation>
    <scope>NUCLEOTIDE SEQUENCE</scope>
    <source>
        <strain>Ohio2</strain>
    </source>
</reference>
<dbReference type="KEGG" id="mhf:MHF_0889"/>
<evidence type="ECO:0000313" key="3">
    <source>
        <dbReference type="EMBL" id="AEG73147.1"/>
    </source>
</evidence>
<organism evidence="3 4">
    <name type="scientific">Mycoplasma haemofelis (strain Ohio2)</name>
    <dbReference type="NCBI Taxonomy" id="859194"/>
    <lineage>
        <taxon>Bacteria</taxon>
        <taxon>Bacillati</taxon>
        <taxon>Mycoplasmatota</taxon>
        <taxon>Mollicutes</taxon>
        <taxon>Mycoplasmataceae</taxon>
        <taxon>Mycoplasma</taxon>
    </lineage>
</organism>
<dbReference type="HOGENOM" id="CLU_096783_0_0_14"/>